<dbReference type="Proteomes" id="UP001597347">
    <property type="component" value="Unassembled WGS sequence"/>
</dbReference>
<proteinExistence type="predicted"/>
<dbReference type="PANTHER" id="PTHR43798">
    <property type="entry name" value="MONOACYLGLYCEROL LIPASE"/>
    <property type="match status" value="1"/>
</dbReference>
<dbReference type="InterPro" id="IPR000639">
    <property type="entry name" value="Epox_hydrolase-like"/>
</dbReference>
<sequence length="298" mass="30171">MTTALSDDAAALGLTRRVVRTGAGPVVVHAGTGDGPGVVLLHGAAGSWTTWTPLLRHAAEAGDPLPGVVALDLPGWGGSPSPGAPLTAASAAHAVAEVARACGHERWRVVGHSLGGFLALRLAALEPERTTGVVLVSPTGPAVGDAVRHPVRGGARLPWFAGMLVAMRALAALPGQGRGVLTALDRLGVLPRLAAPLFHDPGTIHPSVTAALASEIRPLAFVAAARASTLVDLGAFQAVRCRVRAVRGARDVFAGSRDAAALRRLLPDFAEEVLPDAGHFAAVERPDAVLAALAAVAG</sequence>
<feature type="domain" description="AB hydrolase-1" evidence="1">
    <location>
        <begin position="38"/>
        <end position="292"/>
    </location>
</feature>
<protein>
    <submittedName>
        <fullName evidence="2">Alpha/beta fold hydrolase</fullName>
    </submittedName>
</protein>
<dbReference type="PRINTS" id="PR00412">
    <property type="entry name" value="EPOXHYDRLASE"/>
</dbReference>
<dbReference type="InterPro" id="IPR029058">
    <property type="entry name" value="AB_hydrolase_fold"/>
</dbReference>
<evidence type="ECO:0000259" key="1">
    <source>
        <dbReference type="Pfam" id="PF12697"/>
    </source>
</evidence>
<dbReference type="PANTHER" id="PTHR43798:SF5">
    <property type="entry name" value="MONOACYLGLYCEROL LIPASE ABHD6"/>
    <property type="match status" value="1"/>
</dbReference>
<dbReference type="SUPFAM" id="SSF53474">
    <property type="entry name" value="alpha/beta-Hydrolases"/>
    <property type="match status" value="1"/>
</dbReference>
<dbReference type="Gene3D" id="3.40.50.1820">
    <property type="entry name" value="alpha/beta hydrolase"/>
    <property type="match status" value="1"/>
</dbReference>
<evidence type="ECO:0000313" key="2">
    <source>
        <dbReference type="EMBL" id="MFD1720911.1"/>
    </source>
</evidence>
<keyword evidence="2" id="KW-0378">Hydrolase</keyword>
<comment type="caution">
    <text evidence="2">The sequence shown here is derived from an EMBL/GenBank/DDBJ whole genome shotgun (WGS) entry which is preliminary data.</text>
</comment>
<dbReference type="RefSeq" id="WP_377932664.1">
    <property type="nucleotide sequence ID" value="NZ_JBHUEA010000005.1"/>
</dbReference>
<reference evidence="3" key="1">
    <citation type="journal article" date="2019" name="Int. J. Syst. Evol. Microbiol.">
        <title>The Global Catalogue of Microorganisms (GCM) 10K type strain sequencing project: providing services to taxonomists for standard genome sequencing and annotation.</title>
        <authorList>
            <consortium name="The Broad Institute Genomics Platform"/>
            <consortium name="The Broad Institute Genome Sequencing Center for Infectious Disease"/>
            <person name="Wu L."/>
            <person name="Ma J."/>
        </authorList>
    </citation>
    <scope>NUCLEOTIDE SEQUENCE [LARGE SCALE GENOMIC DNA]</scope>
    <source>
        <strain evidence="3">CGMCC 1.12471</strain>
    </source>
</reference>
<gene>
    <name evidence="2" type="ORF">ACFSBI_05055</name>
</gene>
<organism evidence="2 3">
    <name type="scientific">Amnibacterium endophyticum</name>
    <dbReference type="NCBI Taxonomy" id="2109337"/>
    <lineage>
        <taxon>Bacteria</taxon>
        <taxon>Bacillati</taxon>
        <taxon>Actinomycetota</taxon>
        <taxon>Actinomycetes</taxon>
        <taxon>Micrococcales</taxon>
        <taxon>Microbacteriaceae</taxon>
        <taxon>Amnibacterium</taxon>
    </lineage>
</organism>
<evidence type="ECO:0000313" key="3">
    <source>
        <dbReference type="Proteomes" id="UP001597347"/>
    </source>
</evidence>
<keyword evidence="3" id="KW-1185">Reference proteome</keyword>
<dbReference type="EMBL" id="JBHUEA010000005">
    <property type="protein sequence ID" value="MFD1720911.1"/>
    <property type="molecule type" value="Genomic_DNA"/>
</dbReference>
<dbReference type="PRINTS" id="PR00111">
    <property type="entry name" value="ABHYDROLASE"/>
</dbReference>
<dbReference type="InterPro" id="IPR000073">
    <property type="entry name" value="AB_hydrolase_1"/>
</dbReference>
<dbReference type="Pfam" id="PF12697">
    <property type="entry name" value="Abhydrolase_6"/>
    <property type="match status" value="1"/>
</dbReference>
<dbReference type="GO" id="GO:0016787">
    <property type="term" value="F:hydrolase activity"/>
    <property type="evidence" value="ECO:0007669"/>
    <property type="project" value="UniProtKB-KW"/>
</dbReference>
<accession>A0ABW4LFF7</accession>
<name>A0ABW4LFF7_9MICO</name>
<dbReference type="InterPro" id="IPR050266">
    <property type="entry name" value="AB_hydrolase_sf"/>
</dbReference>